<dbReference type="GO" id="GO:0005634">
    <property type="term" value="C:nucleus"/>
    <property type="evidence" value="ECO:0007669"/>
    <property type="project" value="TreeGrafter"/>
</dbReference>
<feature type="region of interest" description="Disordered" evidence="3">
    <location>
        <begin position="1"/>
        <end position="31"/>
    </location>
</feature>
<feature type="compositionally biased region" description="Low complexity" evidence="3">
    <location>
        <begin position="89"/>
        <end position="100"/>
    </location>
</feature>
<comment type="caution">
    <text evidence="5">The sequence shown here is derived from an EMBL/GenBank/DDBJ whole genome shotgun (WGS) entry which is preliminary data.</text>
</comment>
<feature type="region of interest" description="Disordered" evidence="3">
    <location>
        <begin position="184"/>
        <end position="232"/>
    </location>
</feature>
<dbReference type="SUPFAM" id="SSF53098">
    <property type="entry name" value="Ribonuclease H-like"/>
    <property type="match status" value="1"/>
</dbReference>
<evidence type="ECO:0000313" key="6">
    <source>
        <dbReference type="Proteomes" id="UP000324897"/>
    </source>
</evidence>
<dbReference type="PANTHER" id="PTHR13620">
    <property type="entry name" value="3-5 EXONUCLEASE"/>
    <property type="match status" value="1"/>
</dbReference>
<dbReference type="GO" id="GO:0005737">
    <property type="term" value="C:cytoplasm"/>
    <property type="evidence" value="ECO:0007669"/>
    <property type="project" value="TreeGrafter"/>
</dbReference>
<dbReference type="GO" id="GO:0008408">
    <property type="term" value="F:3'-5' exonuclease activity"/>
    <property type="evidence" value="ECO:0007669"/>
    <property type="project" value="InterPro"/>
</dbReference>
<feature type="region of interest" description="Disordered" evidence="3">
    <location>
        <begin position="78"/>
        <end position="100"/>
    </location>
</feature>
<dbReference type="InterPro" id="IPR002562">
    <property type="entry name" value="3'-5'_exonuclease_dom"/>
</dbReference>
<dbReference type="InterPro" id="IPR051132">
    <property type="entry name" value="3-5_Exonuclease_domain"/>
</dbReference>
<dbReference type="PANTHER" id="PTHR13620:SF123">
    <property type="entry name" value="OS11G0222320 PROTEIN"/>
    <property type="match status" value="1"/>
</dbReference>
<dbReference type="InterPro" id="IPR036397">
    <property type="entry name" value="RNaseH_sf"/>
</dbReference>
<feature type="domain" description="3'-5' exonuclease" evidence="4">
    <location>
        <begin position="307"/>
        <end position="462"/>
    </location>
</feature>
<dbReference type="EMBL" id="RWGY01000163">
    <property type="protein sequence ID" value="TVU03639.1"/>
    <property type="molecule type" value="Genomic_DNA"/>
</dbReference>
<feature type="region of interest" description="Disordered" evidence="3">
    <location>
        <begin position="105"/>
        <end position="124"/>
    </location>
</feature>
<dbReference type="GO" id="GO:0003676">
    <property type="term" value="F:nucleic acid binding"/>
    <property type="evidence" value="ECO:0007669"/>
    <property type="project" value="InterPro"/>
</dbReference>
<dbReference type="GO" id="GO:0006139">
    <property type="term" value="P:nucleobase-containing compound metabolic process"/>
    <property type="evidence" value="ECO:0007669"/>
    <property type="project" value="InterPro"/>
</dbReference>
<evidence type="ECO:0000259" key="4">
    <source>
        <dbReference type="Pfam" id="PF01612"/>
    </source>
</evidence>
<evidence type="ECO:0000256" key="3">
    <source>
        <dbReference type="SAM" id="MobiDB-lite"/>
    </source>
</evidence>
<dbReference type="Pfam" id="PF01612">
    <property type="entry name" value="DNA_pol_A_exo1"/>
    <property type="match status" value="1"/>
</dbReference>
<evidence type="ECO:0000256" key="2">
    <source>
        <dbReference type="ARBA" id="ARBA00022801"/>
    </source>
</evidence>
<dbReference type="Gramene" id="TVU03639">
    <property type="protein sequence ID" value="TVU03639"/>
    <property type="gene ID" value="EJB05_50827"/>
</dbReference>
<proteinExistence type="predicted"/>
<feature type="non-terminal residue" evidence="5">
    <location>
        <position position="1"/>
    </location>
</feature>
<sequence length="473" mass="51757">MARKTARGENQANRATAQAHAEDSWPPGLNSVTLGNRREYLVTPLSDIITPMFPGLRSENAVDPLDIQPARIVPAEFDDVQPGNIGGPSSTTPSSTATSWDTGAVWTTTSHGSNTGAPSATSRTGDVHLGLDSARIKNTDAPLATPPIGGVHLGLDSARTKNMGAIRHAFGEMHLRNMSATWATPTATNPKQSDKRHGKTEDQPLRLRSIRDYDPRRRGDHGDDADNTVTTSNDDAVTIATKINDYADTTVTTNNDDAANTRTTDHDDARTTASTTHYILFNNKVIKTTVTKFYDAVYDFIQEVRGDHRKHLVVGLDTEWRTISAHGKRKKSYKTSILQLCVGTRCLVFQIYRADGIPVILKDFLACPHCKFLGADVSRDVHRLINDYGLRVQNAVDLQEFGIRKGYGSKSSKPTLKLLVKELLGADMEKDNKDIHLSWGREVLTSEHITYAAIDAFASAELGNPMGITAMIV</sequence>
<name>A0A5J9SXA9_9POAL</name>
<dbReference type="AlphaFoldDB" id="A0A5J9SXA9"/>
<organism evidence="5 6">
    <name type="scientific">Eragrostis curvula</name>
    <name type="common">weeping love grass</name>
    <dbReference type="NCBI Taxonomy" id="38414"/>
    <lineage>
        <taxon>Eukaryota</taxon>
        <taxon>Viridiplantae</taxon>
        <taxon>Streptophyta</taxon>
        <taxon>Embryophyta</taxon>
        <taxon>Tracheophyta</taxon>
        <taxon>Spermatophyta</taxon>
        <taxon>Magnoliopsida</taxon>
        <taxon>Liliopsida</taxon>
        <taxon>Poales</taxon>
        <taxon>Poaceae</taxon>
        <taxon>PACMAD clade</taxon>
        <taxon>Chloridoideae</taxon>
        <taxon>Eragrostideae</taxon>
        <taxon>Eragrostidinae</taxon>
        <taxon>Eragrostis</taxon>
    </lineage>
</organism>
<dbReference type="Proteomes" id="UP000324897">
    <property type="component" value="Unassembled WGS sequence"/>
</dbReference>
<reference evidence="5 6" key="1">
    <citation type="journal article" date="2019" name="Sci. Rep.">
        <title>A high-quality genome of Eragrostis curvula grass provides insights into Poaceae evolution and supports new strategies to enhance forage quality.</title>
        <authorList>
            <person name="Carballo J."/>
            <person name="Santos B.A.C.M."/>
            <person name="Zappacosta D."/>
            <person name="Garbus I."/>
            <person name="Selva J.P."/>
            <person name="Gallo C.A."/>
            <person name="Diaz A."/>
            <person name="Albertini E."/>
            <person name="Caccamo M."/>
            <person name="Echenique V."/>
        </authorList>
    </citation>
    <scope>NUCLEOTIDE SEQUENCE [LARGE SCALE GENOMIC DNA]</scope>
    <source>
        <strain evidence="6">cv. Victoria</strain>
        <tissue evidence="5">Leaf</tissue>
    </source>
</reference>
<dbReference type="InterPro" id="IPR012337">
    <property type="entry name" value="RNaseH-like_sf"/>
</dbReference>
<accession>A0A5J9SXA9</accession>
<dbReference type="CDD" id="cd06141">
    <property type="entry name" value="WRN_exo"/>
    <property type="match status" value="1"/>
</dbReference>
<keyword evidence="1" id="KW-0540">Nuclease</keyword>
<dbReference type="OrthoDB" id="446462at2759"/>
<evidence type="ECO:0000313" key="5">
    <source>
        <dbReference type="EMBL" id="TVU03639.1"/>
    </source>
</evidence>
<keyword evidence="6" id="KW-1185">Reference proteome</keyword>
<keyword evidence="2" id="KW-0378">Hydrolase</keyword>
<dbReference type="Gene3D" id="3.30.420.10">
    <property type="entry name" value="Ribonuclease H-like superfamily/Ribonuclease H"/>
    <property type="match status" value="1"/>
</dbReference>
<gene>
    <name evidence="5" type="ORF">EJB05_50827</name>
</gene>
<evidence type="ECO:0000256" key="1">
    <source>
        <dbReference type="ARBA" id="ARBA00022722"/>
    </source>
</evidence>
<protein>
    <recommendedName>
        <fullName evidence="4">3'-5' exonuclease domain-containing protein</fullName>
    </recommendedName>
</protein>
<feature type="compositionally biased region" description="Basic and acidic residues" evidence="3">
    <location>
        <begin position="192"/>
        <end position="224"/>
    </location>
</feature>